<evidence type="ECO:0000313" key="2">
    <source>
        <dbReference type="Proteomes" id="UP000789901"/>
    </source>
</evidence>
<comment type="caution">
    <text evidence="1">The sequence shown here is derived from an EMBL/GenBank/DDBJ whole genome shotgun (WGS) entry which is preliminary data.</text>
</comment>
<reference evidence="1 2" key="1">
    <citation type="submission" date="2021-06" db="EMBL/GenBank/DDBJ databases">
        <authorList>
            <person name="Kallberg Y."/>
            <person name="Tangrot J."/>
            <person name="Rosling A."/>
        </authorList>
    </citation>
    <scope>NUCLEOTIDE SEQUENCE [LARGE SCALE GENOMIC DNA]</scope>
    <source>
        <strain evidence="1 2">120-4 pot B 10/14</strain>
    </source>
</reference>
<dbReference type="Proteomes" id="UP000789901">
    <property type="component" value="Unassembled WGS sequence"/>
</dbReference>
<evidence type="ECO:0000313" key="1">
    <source>
        <dbReference type="EMBL" id="CAG8855035.1"/>
    </source>
</evidence>
<feature type="non-terminal residue" evidence="1">
    <location>
        <position position="1"/>
    </location>
</feature>
<name>A0ABN7XJ65_GIGMA</name>
<keyword evidence="2" id="KW-1185">Reference proteome</keyword>
<sequence>WIEGWFRKSLQVCKNGIFVGQLDLRGIFRKLIRFLKRSG</sequence>
<protein>
    <submittedName>
        <fullName evidence="1">23150_t:CDS:1</fullName>
    </submittedName>
</protein>
<feature type="non-terminal residue" evidence="1">
    <location>
        <position position="39"/>
    </location>
</feature>
<proteinExistence type="predicted"/>
<dbReference type="EMBL" id="CAJVQB010145216">
    <property type="protein sequence ID" value="CAG8855035.1"/>
    <property type="molecule type" value="Genomic_DNA"/>
</dbReference>
<gene>
    <name evidence="1" type="ORF">GMARGA_LOCUS43856</name>
</gene>
<accession>A0ABN7XJ65</accession>
<organism evidence="1 2">
    <name type="scientific">Gigaspora margarita</name>
    <dbReference type="NCBI Taxonomy" id="4874"/>
    <lineage>
        <taxon>Eukaryota</taxon>
        <taxon>Fungi</taxon>
        <taxon>Fungi incertae sedis</taxon>
        <taxon>Mucoromycota</taxon>
        <taxon>Glomeromycotina</taxon>
        <taxon>Glomeromycetes</taxon>
        <taxon>Diversisporales</taxon>
        <taxon>Gigasporaceae</taxon>
        <taxon>Gigaspora</taxon>
    </lineage>
</organism>